<organism evidence="1 2">
    <name type="scientific">Streptomyces bottropensis ATCC 25435</name>
    <dbReference type="NCBI Taxonomy" id="1054862"/>
    <lineage>
        <taxon>Bacteria</taxon>
        <taxon>Bacillati</taxon>
        <taxon>Actinomycetota</taxon>
        <taxon>Actinomycetes</taxon>
        <taxon>Kitasatosporales</taxon>
        <taxon>Streptomycetaceae</taxon>
        <taxon>Streptomyces</taxon>
    </lineage>
</organism>
<sequence length="122" mass="13375">MEALAPIASGRNWLAVEARLLDTMYAVNRIGTERLGPVLADPGVERAWWLIAPDAAEDLADIRQVRVRPEGWPLHCPPTGWYQCGRLWIHRPDGSGQLNDPTLIAAALGPGGGHRLPSEEPR</sequence>
<proteinExistence type="predicted"/>
<evidence type="ECO:0000313" key="2">
    <source>
        <dbReference type="Proteomes" id="UP000030760"/>
    </source>
</evidence>
<reference evidence="2" key="1">
    <citation type="journal article" date="2013" name="Genome Announc.">
        <title>Draft Genome Sequence of Streptomyces bottropensis ATCC 25435, a Bottromycin-Producing Actinomycete.</title>
        <authorList>
            <person name="Zhang H."/>
            <person name="Zhou W."/>
            <person name="Zhuang Y."/>
            <person name="Liang X."/>
            <person name="Liu T."/>
        </authorList>
    </citation>
    <scope>NUCLEOTIDE SEQUENCE [LARGE SCALE GENOMIC DNA]</scope>
    <source>
        <strain evidence="2">ATCC 25435</strain>
    </source>
</reference>
<gene>
    <name evidence="1" type="ORF">SBD_2242</name>
</gene>
<accession>M3DHV3</accession>
<dbReference type="Proteomes" id="UP000030760">
    <property type="component" value="Unassembled WGS sequence"/>
</dbReference>
<evidence type="ECO:0000313" key="1">
    <source>
        <dbReference type="EMBL" id="EMF56332.1"/>
    </source>
</evidence>
<protein>
    <submittedName>
        <fullName evidence="1">Uncharacterized protein</fullName>
    </submittedName>
</protein>
<dbReference type="AlphaFoldDB" id="M3DHV3"/>
<name>M3DHV3_9ACTN</name>
<dbReference type="EMBL" id="KB405064">
    <property type="protein sequence ID" value="EMF56332.1"/>
    <property type="molecule type" value="Genomic_DNA"/>
</dbReference>